<dbReference type="Proteomes" id="UP000567179">
    <property type="component" value="Unassembled WGS sequence"/>
</dbReference>
<dbReference type="InterPro" id="IPR019775">
    <property type="entry name" value="WD40_repeat_CS"/>
</dbReference>
<keyword evidence="12" id="KW-1185">Reference proteome</keyword>
<dbReference type="GO" id="GO:0006744">
    <property type="term" value="P:ubiquinone biosynthetic process"/>
    <property type="evidence" value="ECO:0007669"/>
    <property type="project" value="TreeGrafter"/>
</dbReference>
<sequence length="877" mass="97580">MLGPIFATRFSKNGAWLLTASLDGTTCLWDVKEKRLHKQYRYHKDCCLDVEWLNEDTFASAGADMKIFLMRVDENDAIRVLNGHKDEINQIRVNSSGTRLASCSDDGSAYIWDVENLSRSAETIPGLSASEQVVVLKGHNHSVSTVTWCVDHPEGTNELLATPDGKCIATGSGDGWLHIYHTRSMERIWSWYAGAKQPGVFEIDWQEFGDVSRIALALECREVAVVDVNKVEAFRLLRNGVRHTAPPLDTNGTGDLLSFASDPARTKDEIRIIVGLCTEVWQETRVDGYGMVNSEYGKLIVFPVSEYRKDDEKASADSSQPAMLLVLNASDTFSWEELQQKVRSIGLDYQYTWASWMSESRRLIVRIRGKFRYPVFACAGTHLTSLVILALCQLLSYKPSGSSLRRNTMTSIPLRSLCLSLASRPTSNSRWQRRKLSVLARQVERATRPRPEPVPVQHETHIQLPRTDPYSLVASELARIRQNMQKLLAMAHPGLAEAAVTQYYLADPSNQLRSLLVLLFAQATNGLGGRWEQKDWDATCEETSGQSEEFDRPLTLAGILNEWNLSMRDDAVSFESPFSVQHSISRPAHPRPPPTQLSHSTTRLVSPPELLPTQIRLAQIVEMIHIASNLHNCIEELAPGDDDYGNKISILGGDFLLGRASTALSRLGESKVVELVASVISNLVEGEFLGMEQDKMAVSSQEGPVTLEFAWETYLRETYLKTASLMAKGARSAVILGGCQEGDIWAEVAYTYGRNLGIAHQLQRDSLDVDAIQQGQVTAPALLACDEEPRLLPLIQRKFENEGDIELAKEYIQATNAIQRTRMLAVTFGSKAKDILRLLPDSDTKFALQELVSVVLTVPTLETSGRKSLLDAAFSSL</sequence>
<dbReference type="OrthoDB" id="9927103at2759"/>
<accession>A0A8H5AWF8</accession>
<evidence type="ECO:0000256" key="5">
    <source>
        <dbReference type="ARBA" id="ARBA00022723"/>
    </source>
</evidence>
<feature type="repeat" description="WD" evidence="9">
    <location>
        <begin position="1"/>
        <end position="39"/>
    </location>
</feature>
<evidence type="ECO:0000256" key="7">
    <source>
        <dbReference type="ARBA" id="ARBA00022842"/>
    </source>
</evidence>
<dbReference type="InterPro" id="IPR008949">
    <property type="entry name" value="Isoprenoid_synthase_dom_sf"/>
</dbReference>
<comment type="cofactor">
    <cofactor evidence="1">
        <name>Mg(2+)</name>
        <dbReference type="ChEBI" id="CHEBI:18420"/>
    </cofactor>
</comment>
<dbReference type="InterPro" id="IPR036322">
    <property type="entry name" value="WD40_repeat_dom_sf"/>
</dbReference>
<organism evidence="11 12">
    <name type="scientific">Psilocybe cf. subviscida</name>
    <dbReference type="NCBI Taxonomy" id="2480587"/>
    <lineage>
        <taxon>Eukaryota</taxon>
        <taxon>Fungi</taxon>
        <taxon>Dikarya</taxon>
        <taxon>Basidiomycota</taxon>
        <taxon>Agaricomycotina</taxon>
        <taxon>Agaricomycetes</taxon>
        <taxon>Agaricomycetidae</taxon>
        <taxon>Agaricales</taxon>
        <taxon>Agaricineae</taxon>
        <taxon>Strophariaceae</taxon>
        <taxon>Psilocybe</taxon>
    </lineage>
</organism>
<dbReference type="Gene3D" id="2.130.10.10">
    <property type="entry name" value="YVTN repeat-like/Quinoprotein amine dehydrogenase"/>
    <property type="match status" value="1"/>
</dbReference>
<dbReference type="CDD" id="cd00867">
    <property type="entry name" value="Trans_IPPS"/>
    <property type="match status" value="1"/>
</dbReference>
<dbReference type="PROSITE" id="PS50082">
    <property type="entry name" value="WD_REPEATS_2"/>
    <property type="match status" value="2"/>
</dbReference>
<dbReference type="PANTHER" id="PTHR12001:SF69">
    <property type="entry name" value="ALL TRANS-POLYPRENYL-DIPHOSPHATE SYNTHASE PDSS1"/>
    <property type="match status" value="1"/>
</dbReference>
<dbReference type="Pfam" id="PF00400">
    <property type="entry name" value="WD40"/>
    <property type="match status" value="3"/>
</dbReference>
<feature type="region of interest" description="Disordered" evidence="10">
    <location>
        <begin position="582"/>
        <end position="603"/>
    </location>
</feature>
<gene>
    <name evidence="11" type="ORF">D9619_002726</name>
</gene>
<keyword evidence="7" id="KW-0460">Magnesium</keyword>
<dbReference type="PROSITE" id="PS50294">
    <property type="entry name" value="WD_REPEATS_REGION"/>
    <property type="match status" value="1"/>
</dbReference>
<comment type="caution">
    <text evidence="11">The sequence shown here is derived from an EMBL/GenBank/DDBJ whole genome shotgun (WGS) entry which is preliminary data.</text>
</comment>
<evidence type="ECO:0000256" key="3">
    <source>
        <dbReference type="ARBA" id="ARBA00022574"/>
    </source>
</evidence>
<dbReference type="SMART" id="SM00320">
    <property type="entry name" value="WD40"/>
    <property type="match status" value="4"/>
</dbReference>
<name>A0A8H5AWF8_9AGAR</name>
<keyword evidence="3 9" id="KW-0853">WD repeat</keyword>
<dbReference type="InterPro" id="IPR000092">
    <property type="entry name" value="Polyprenyl_synt"/>
</dbReference>
<comment type="similarity">
    <text evidence="2">Belongs to the FPP/GGPP synthase family.</text>
</comment>
<dbReference type="Pfam" id="PF00348">
    <property type="entry name" value="polyprenyl_synt"/>
    <property type="match status" value="1"/>
</dbReference>
<evidence type="ECO:0000256" key="1">
    <source>
        <dbReference type="ARBA" id="ARBA00001946"/>
    </source>
</evidence>
<evidence type="ECO:0000256" key="10">
    <source>
        <dbReference type="SAM" id="MobiDB-lite"/>
    </source>
</evidence>
<dbReference type="InterPro" id="IPR001680">
    <property type="entry name" value="WD40_rpt"/>
</dbReference>
<reference evidence="11 12" key="1">
    <citation type="journal article" date="2020" name="ISME J.">
        <title>Uncovering the hidden diversity of litter-decomposition mechanisms in mushroom-forming fungi.</title>
        <authorList>
            <person name="Floudas D."/>
            <person name="Bentzer J."/>
            <person name="Ahren D."/>
            <person name="Johansson T."/>
            <person name="Persson P."/>
            <person name="Tunlid A."/>
        </authorList>
    </citation>
    <scope>NUCLEOTIDE SEQUENCE [LARGE SCALE GENOMIC DNA]</scope>
    <source>
        <strain evidence="11 12">CBS 101986</strain>
    </source>
</reference>
<dbReference type="PROSITE" id="PS00678">
    <property type="entry name" value="WD_REPEATS_1"/>
    <property type="match status" value="2"/>
</dbReference>
<keyword evidence="8" id="KW-0414">Isoprene biosynthesis</keyword>
<dbReference type="SUPFAM" id="SSF48576">
    <property type="entry name" value="Terpenoid synthases"/>
    <property type="match status" value="1"/>
</dbReference>
<evidence type="ECO:0000256" key="6">
    <source>
        <dbReference type="ARBA" id="ARBA00022737"/>
    </source>
</evidence>
<evidence type="ECO:0000313" key="11">
    <source>
        <dbReference type="EMBL" id="KAF5312165.1"/>
    </source>
</evidence>
<dbReference type="GO" id="GO:0008299">
    <property type="term" value="P:isoprenoid biosynthetic process"/>
    <property type="evidence" value="ECO:0007669"/>
    <property type="project" value="UniProtKB-KW"/>
</dbReference>
<evidence type="ECO:0000256" key="9">
    <source>
        <dbReference type="PROSITE-ProRule" id="PRU00221"/>
    </source>
</evidence>
<proteinExistence type="inferred from homology"/>
<dbReference type="PANTHER" id="PTHR12001">
    <property type="entry name" value="GERANYLGERANYL PYROPHOSPHATE SYNTHASE"/>
    <property type="match status" value="1"/>
</dbReference>
<dbReference type="Gene3D" id="1.10.600.10">
    <property type="entry name" value="Farnesyl Diphosphate Synthase"/>
    <property type="match status" value="1"/>
</dbReference>
<dbReference type="GO" id="GO:0004659">
    <property type="term" value="F:prenyltransferase activity"/>
    <property type="evidence" value="ECO:0007669"/>
    <property type="project" value="InterPro"/>
</dbReference>
<protein>
    <submittedName>
        <fullName evidence="11">Uncharacterized protein</fullName>
    </submittedName>
</protein>
<dbReference type="InterPro" id="IPR015943">
    <property type="entry name" value="WD40/YVTN_repeat-like_dom_sf"/>
</dbReference>
<evidence type="ECO:0000256" key="2">
    <source>
        <dbReference type="ARBA" id="ARBA00006706"/>
    </source>
</evidence>
<dbReference type="EMBL" id="JAACJJ010000056">
    <property type="protein sequence ID" value="KAF5312165.1"/>
    <property type="molecule type" value="Genomic_DNA"/>
</dbReference>
<evidence type="ECO:0000313" key="12">
    <source>
        <dbReference type="Proteomes" id="UP000567179"/>
    </source>
</evidence>
<keyword evidence="6" id="KW-0677">Repeat</keyword>
<dbReference type="AlphaFoldDB" id="A0A8H5AWF8"/>
<keyword evidence="4" id="KW-0808">Transferase</keyword>
<feature type="repeat" description="WD" evidence="9">
    <location>
        <begin position="81"/>
        <end position="122"/>
    </location>
</feature>
<evidence type="ECO:0000256" key="4">
    <source>
        <dbReference type="ARBA" id="ARBA00022679"/>
    </source>
</evidence>
<keyword evidence="5" id="KW-0479">Metal-binding</keyword>
<dbReference type="GO" id="GO:1990234">
    <property type="term" value="C:transferase complex"/>
    <property type="evidence" value="ECO:0007669"/>
    <property type="project" value="TreeGrafter"/>
</dbReference>
<dbReference type="SUPFAM" id="SSF50978">
    <property type="entry name" value="WD40 repeat-like"/>
    <property type="match status" value="1"/>
</dbReference>
<evidence type="ECO:0000256" key="8">
    <source>
        <dbReference type="ARBA" id="ARBA00023229"/>
    </source>
</evidence>
<dbReference type="GO" id="GO:0046872">
    <property type="term" value="F:metal ion binding"/>
    <property type="evidence" value="ECO:0007669"/>
    <property type="project" value="UniProtKB-KW"/>
</dbReference>